<dbReference type="SUPFAM" id="SSF47384">
    <property type="entry name" value="Homodimeric domain of signal transducing histidine kinase"/>
    <property type="match status" value="1"/>
</dbReference>
<dbReference type="CDD" id="cd00082">
    <property type="entry name" value="HisKA"/>
    <property type="match status" value="1"/>
</dbReference>
<keyword evidence="8" id="KW-0812">Transmembrane</keyword>
<proteinExistence type="predicted"/>
<evidence type="ECO:0000256" key="5">
    <source>
        <dbReference type="ARBA" id="ARBA00022679"/>
    </source>
</evidence>
<sequence>MRNASVRRELAADGALTIVAGVAGYGAAGWRGAAAGLVLGLGFIVAALACASQRYREIAALGTRLDEVLHSGRRLAFESCQEGDVAVLANEVEKAVARLVRTGEELALEKGRLAETLADVSHQVRTPLTTVSLLADALVHEEDPAERRRLGRELESLVDRVNWLVTALLQLAKADAGALPMEAATVSAEALARRAAAPLALAFDLADVQLVMDVPEACAFVGDERWCAEALENLLKDCLESTPAGGTVTVRGRETALATTIEVTDTGPGFSDEALAHLFERFWRGGATEQRDLPWGEGFGIGLTLAKALVEAQGGTLAASNAPEGGARFTMAFPKTAV</sequence>
<evidence type="ECO:0000256" key="2">
    <source>
        <dbReference type="ARBA" id="ARBA00004236"/>
    </source>
</evidence>
<protein>
    <recommendedName>
        <fullName evidence="3">histidine kinase</fullName>
        <ecNumber evidence="3">2.7.13.3</ecNumber>
    </recommendedName>
</protein>
<comment type="subcellular location">
    <subcellularLocation>
        <location evidence="2">Cell membrane</location>
    </subcellularLocation>
</comment>
<dbReference type="InterPro" id="IPR003594">
    <property type="entry name" value="HATPase_dom"/>
</dbReference>
<gene>
    <name evidence="10" type="ORF">QJ043_01035</name>
</gene>
<evidence type="ECO:0000256" key="1">
    <source>
        <dbReference type="ARBA" id="ARBA00000085"/>
    </source>
</evidence>
<evidence type="ECO:0000256" key="7">
    <source>
        <dbReference type="ARBA" id="ARBA00023012"/>
    </source>
</evidence>
<dbReference type="Gene3D" id="1.10.287.130">
    <property type="match status" value="1"/>
</dbReference>
<keyword evidence="11" id="KW-1185">Reference proteome</keyword>
<evidence type="ECO:0000256" key="8">
    <source>
        <dbReference type="SAM" id="Phobius"/>
    </source>
</evidence>
<dbReference type="SMART" id="SM00388">
    <property type="entry name" value="HisKA"/>
    <property type="match status" value="1"/>
</dbReference>
<dbReference type="SUPFAM" id="SSF55874">
    <property type="entry name" value="ATPase domain of HSP90 chaperone/DNA topoisomerase II/histidine kinase"/>
    <property type="match status" value="1"/>
</dbReference>
<dbReference type="InterPro" id="IPR036097">
    <property type="entry name" value="HisK_dim/P_sf"/>
</dbReference>
<dbReference type="InterPro" id="IPR050736">
    <property type="entry name" value="Sensor_HK_Regulatory"/>
</dbReference>
<comment type="catalytic activity">
    <reaction evidence="1">
        <text>ATP + protein L-histidine = ADP + protein N-phospho-L-histidine.</text>
        <dbReference type="EC" id="2.7.13.3"/>
    </reaction>
</comment>
<evidence type="ECO:0000313" key="11">
    <source>
        <dbReference type="Proteomes" id="UP001431693"/>
    </source>
</evidence>
<keyword evidence="5" id="KW-0808">Transferase</keyword>
<keyword evidence="6 10" id="KW-0418">Kinase</keyword>
<dbReference type="PANTHER" id="PTHR43711:SF32">
    <property type="entry name" value="SENSOR-TYPE HISTIDINE KINASE PRRB"/>
    <property type="match status" value="1"/>
</dbReference>
<dbReference type="Proteomes" id="UP001431693">
    <property type="component" value="Unassembled WGS sequence"/>
</dbReference>
<dbReference type="InterPro" id="IPR004358">
    <property type="entry name" value="Sig_transdc_His_kin-like_C"/>
</dbReference>
<keyword evidence="8" id="KW-0472">Membrane</keyword>
<dbReference type="InterPro" id="IPR003661">
    <property type="entry name" value="HisK_dim/P_dom"/>
</dbReference>
<dbReference type="Pfam" id="PF00512">
    <property type="entry name" value="HisKA"/>
    <property type="match status" value="1"/>
</dbReference>
<dbReference type="PANTHER" id="PTHR43711">
    <property type="entry name" value="TWO-COMPONENT HISTIDINE KINASE"/>
    <property type="match status" value="1"/>
</dbReference>
<evidence type="ECO:0000256" key="6">
    <source>
        <dbReference type="ARBA" id="ARBA00022777"/>
    </source>
</evidence>
<dbReference type="GO" id="GO:0016301">
    <property type="term" value="F:kinase activity"/>
    <property type="evidence" value="ECO:0007669"/>
    <property type="project" value="UniProtKB-KW"/>
</dbReference>
<dbReference type="EMBL" id="JASJEX010000001">
    <property type="protein sequence ID" value="MDJ1128672.1"/>
    <property type="molecule type" value="Genomic_DNA"/>
</dbReference>
<dbReference type="EC" id="2.7.13.3" evidence="3"/>
<feature type="domain" description="Histidine kinase" evidence="9">
    <location>
        <begin position="119"/>
        <end position="337"/>
    </location>
</feature>
<keyword evidence="8" id="KW-1133">Transmembrane helix</keyword>
<accession>A0ABT6ZHZ6</accession>
<dbReference type="InterPro" id="IPR036890">
    <property type="entry name" value="HATPase_C_sf"/>
</dbReference>
<evidence type="ECO:0000259" key="9">
    <source>
        <dbReference type="PROSITE" id="PS50109"/>
    </source>
</evidence>
<dbReference type="SMART" id="SM00387">
    <property type="entry name" value="HATPase_c"/>
    <property type="match status" value="1"/>
</dbReference>
<comment type="caution">
    <text evidence="10">The sequence shown here is derived from an EMBL/GenBank/DDBJ whole genome shotgun (WGS) entry which is preliminary data.</text>
</comment>
<keyword evidence="7" id="KW-0902">Two-component regulatory system</keyword>
<name>A0ABT6ZHZ6_9ACTN</name>
<feature type="transmembrane region" description="Helical" evidence="8">
    <location>
        <begin position="33"/>
        <end position="51"/>
    </location>
</feature>
<organism evidence="10 11">
    <name type="scientific">Kribbibacterium absianum</name>
    <dbReference type="NCBI Taxonomy" id="3044210"/>
    <lineage>
        <taxon>Bacteria</taxon>
        <taxon>Bacillati</taxon>
        <taxon>Actinomycetota</taxon>
        <taxon>Coriobacteriia</taxon>
        <taxon>Coriobacteriales</taxon>
        <taxon>Kribbibacteriaceae</taxon>
        <taxon>Kribbibacterium</taxon>
    </lineage>
</organism>
<dbReference type="Gene3D" id="3.30.565.10">
    <property type="entry name" value="Histidine kinase-like ATPase, C-terminal domain"/>
    <property type="match status" value="1"/>
</dbReference>
<reference evidence="10" key="1">
    <citation type="submission" date="2023-05" db="EMBL/GenBank/DDBJ databases">
        <title>[olsenella] sp. nov., isolated from a pig farm feces dump.</title>
        <authorList>
            <person name="Chang Y.-H."/>
        </authorList>
    </citation>
    <scope>NUCLEOTIDE SEQUENCE</scope>
    <source>
        <strain evidence="10">YH-ols2217</strain>
    </source>
</reference>
<dbReference type="CDD" id="cd00075">
    <property type="entry name" value="HATPase"/>
    <property type="match status" value="1"/>
</dbReference>
<evidence type="ECO:0000256" key="3">
    <source>
        <dbReference type="ARBA" id="ARBA00012438"/>
    </source>
</evidence>
<evidence type="ECO:0000313" key="10">
    <source>
        <dbReference type="EMBL" id="MDJ1128672.1"/>
    </source>
</evidence>
<dbReference type="PROSITE" id="PS50109">
    <property type="entry name" value="HIS_KIN"/>
    <property type="match status" value="1"/>
</dbReference>
<keyword evidence="4" id="KW-0597">Phosphoprotein</keyword>
<dbReference type="PRINTS" id="PR00344">
    <property type="entry name" value="BCTRLSENSOR"/>
</dbReference>
<dbReference type="Pfam" id="PF02518">
    <property type="entry name" value="HATPase_c"/>
    <property type="match status" value="1"/>
</dbReference>
<evidence type="ECO:0000256" key="4">
    <source>
        <dbReference type="ARBA" id="ARBA00022553"/>
    </source>
</evidence>
<dbReference type="InterPro" id="IPR005467">
    <property type="entry name" value="His_kinase_dom"/>
</dbReference>
<dbReference type="RefSeq" id="WP_283722696.1">
    <property type="nucleotide sequence ID" value="NZ_JASJEX010000001.1"/>
</dbReference>